<feature type="region of interest" description="Disordered" evidence="1">
    <location>
        <begin position="168"/>
        <end position="261"/>
    </location>
</feature>
<sequence>MADPARPLTDQTAPDGASAGASPNGADGTPVASPPVLVEPPTTAELVEDAVRSWRASLVELAGGSSLADIGLLGDAVIDLTAAHPSGVAQLFAGRPTRLSNLFREGASLPAARRRARAVVVRSQEHAQRYGVAPTYLAIGVTTWTEEEPSRLPTDDVAALAHVAGSTHGRTIDGATGLPADPADPAHEPSATDPAQTPQGDHDATASTPRGASGAGGPDGGTASPAGEAPAPDPSLPRTVRAPVLLRPLTLTPRGDSETDYDLTLEPTVEINPLLARTLRAHGGLIDPVTLARSAFTPAGFDPSDALARITAVGRAVLGDFEMTQRVLVGTFVHPGQVLVDDLDELASGLERHEVVAALAGSDEAATALERELPTPRVGDADPTQERGVGDLDPAQRHVIDTLATGSHLFVDAPAGSDVAGTLAAVVAEAAASGRSILYVPGHRRAADSLTHRLETLGLDGLILDIEPEPTWRATASHRLLSAMAAEAEVVDTDAVARVRDGLLGARAQLSGYVESLHLVREPWGVSAYAALQALARLTAQRPAPATTVRLGPEVTLRIGAERRGELAARLEGAADVGAFTLRSTSTPWFGADITSTEGAQDALVRVERLTGRTLPELREQVESVARTTGLTPATSVRQWGEQLTMLGGMRGTLDAFQPLIFERTATDLVEATGTRQWRADNGIDMGWAHRRRLRKQAKDMLRPGVRVADLHAALVEVQAQRAVWQAQCPRGGWPTLPEGLAAIEDTFEAVRLDLEYLDPVLSTTPVGSDLMDLPLPELAARLASLSEEKDALEHLPARTAALRSLRDEGLGDLLDDLSARRVEKELVGPELDLAWWSSVFEQILAQDPALAGQDGAGLEALAGRFRELDRTHITALSAPVRVAVREHLGGAMRDHRSEAEALFTELLEGRLTSLRDAHELYPEVLRRLRPCVVASPTLVPHLFTPARTVDLVILDAVQHLPVELVLSALARGRQVVVVGDPRAASGSTVKELAAVLPTVALSAGGARRDPYLTAFLVAHGYAGVLRPSPLPRAEPLVHLDLVDGAGMPDPTSGAVESTQAEVDRVVEIAIEHAMTRPEESLAIVTVSAVHADRIRDALLAEVRQNPALAAFFSGARAEPVVVAEVSGVAGLARDAIVLSVGYGRTPHGRVLHRFGVLNAAGGDAMLLDTLGSARRRLHVVTCFTAADLDPERLRGHGAKLLAEVLDLAEQRNGRADQVTLGNGVDVGGNPDRLVIDLAERLWRAGLVVETDYGVAGGDRIPLVVGHPDIPGELLVAVLTDDDAYVAERSVRVRDRQIAERLEAAGWVVAQVWSAAAFLDPAKEAERIRRVVQSVRDARLPERGGIAQTGGGDRIVVVPVVADDEFGTD</sequence>
<dbReference type="SUPFAM" id="SSF52540">
    <property type="entry name" value="P-loop containing nucleoside triphosphate hydrolases"/>
    <property type="match status" value="1"/>
</dbReference>
<dbReference type="Pfam" id="PF18741">
    <property type="entry name" value="MTES_1575"/>
    <property type="match status" value="1"/>
</dbReference>
<organism evidence="3 4">
    <name type="scientific">Oerskovia merdavium</name>
    <dbReference type="NCBI Taxonomy" id="2762227"/>
    <lineage>
        <taxon>Bacteria</taxon>
        <taxon>Bacillati</taxon>
        <taxon>Actinomycetota</taxon>
        <taxon>Actinomycetes</taxon>
        <taxon>Micrococcales</taxon>
        <taxon>Cellulomonadaceae</taxon>
        <taxon>Oerskovia</taxon>
    </lineage>
</organism>
<evidence type="ECO:0000259" key="2">
    <source>
        <dbReference type="Pfam" id="PF18741"/>
    </source>
</evidence>
<dbReference type="Proteomes" id="UP000655570">
    <property type="component" value="Unassembled WGS sequence"/>
</dbReference>
<evidence type="ECO:0000313" key="4">
    <source>
        <dbReference type="Proteomes" id="UP000655570"/>
    </source>
</evidence>
<feature type="compositionally biased region" description="Polar residues" evidence="1">
    <location>
        <begin position="193"/>
        <end position="210"/>
    </location>
</feature>
<dbReference type="InterPro" id="IPR049468">
    <property type="entry name" value="Restrct_endonuc-II-like_dom"/>
</dbReference>
<feature type="region of interest" description="Disordered" evidence="1">
    <location>
        <begin position="1"/>
        <end position="38"/>
    </location>
</feature>
<reference evidence="3 4" key="1">
    <citation type="submission" date="2020-08" db="EMBL/GenBank/DDBJ databases">
        <title>A Genomic Blueprint of the Chicken Gut Microbiome.</title>
        <authorList>
            <person name="Gilroy R."/>
            <person name="Ravi A."/>
            <person name="Getino M."/>
            <person name="Pursley I."/>
            <person name="Horton D.L."/>
            <person name="Alikhan N.-F."/>
            <person name="Baker D."/>
            <person name="Gharbi K."/>
            <person name="Hall N."/>
            <person name="Watson M."/>
            <person name="Adriaenssens E.M."/>
            <person name="Foster-Nyarko E."/>
            <person name="Jarju S."/>
            <person name="Secka A."/>
            <person name="Antonio M."/>
            <person name="Oren A."/>
            <person name="Chaudhuri R."/>
            <person name="La Ragione R.M."/>
            <person name="Hildebrand F."/>
            <person name="Pallen M.J."/>
        </authorList>
    </citation>
    <scope>NUCLEOTIDE SEQUENCE [LARGE SCALE GENOMIC DNA]</scope>
    <source>
        <strain evidence="3 4">Sa2CUA9</strain>
    </source>
</reference>
<keyword evidence="4" id="KW-1185">Reference proteome</keyword>
<evidence type="ECO:0000313" key="3">
    <source>
        <dbReference type="EMBL" id="MBD7979483.1"/>
    </source>
</evidence>
<gene>
    <name evidence="3" type="ORF">H9641_01945</name>
</gene>
<name>A0ABR8TVJ6_9CELL</name>
<proteinExistence type="predicted"/>
<evidence type="ECO:0000256" key="1">
    <source>
        <dbReference type="SAM" id="MobiDB-lite"/>
    </source>
</evidence>
<accession>A0ABR8TVJ6</accession>
<feature type="domain" description="Restriction endonuclease type II-like" evidence="2">
    <location>
        <begin position="1238"/>
        <end position="1330"/>
    </location>
</feature>
<dbReference type="InterPro" id="IPR027417">
    <property type="entry name" value="P-loop_NTPase"/>
</dbReference>
<comment type="caution">
    <text evidence="3">The sequence shown here is derived from an EMBL/GenBank/DDBJ whole genome shotgun (WGS) entry which is preliminary data.</text>
</comment>
<dbReference type="EMBL" id="JACSQF010000001">
    <property type="protein sequence ID" value="MBD7979483.1"/>
    <property type="molecule type" value="Genomic_DNA"/>
</dbReference>
<feature type="compositionally biased region" description="Low complexity" evidence="1">
    <location>
        <begin position="245"/>
        <end position="254"/>
    </location>
</feature>
<protein>
    <recommendedName>
        <fullName evidence="2">Restriction endonuclease type II-like domain-containing protein</fullName>
    </recommendedName>
</protein>